<feature type="domain" description="DE-cadherin-like Ig-like" evidence="1">
    <location>
        <begin position="1"/>
        <end position="42"/>
    </location>
</feature>
<dbReference type="EMBL" id="JAIWYP010000009">
    <property type="protein sequence ID" value="KAH3768203.1"/>
    <property type="molecule type" value="Genomic_DNA"/>
</dbReference>
<reference evidence="2" key="1">
    <citation type="journal article" date="2019" name="bioRxiv">
        <title>The Genome of the Zebra Mussel, Dreissena polymorpha: A Resource for Invasive Species Research.</title>
        <authorList>
            <person name="McCartney M.A."/>
            <person name="Auch B."/>
            <person name="Kono T."/>
            <person name="Mallez S."/>
            <person name="Zhang Y."/>
            <person name="Obille A."/>
            <person name="Becker A."/>
            <person name="Abrahante J.E."/>
            <person name="Garbe J."/>
            <person name="Badalamenti J.P."/>
            <person name="Herman A."/>
            <person name="Mangelson H."/>
            <person name="Liachko I."/>
            <person name="Sullivan S."/>
            <person name="Sone E.D."/>
            <person name="Koren S."/>
            <person name="Silverstein K.A.T."/>
            <person name="Beckman K.B."/>
            <person name="Gohl D.M."/>
        </authorList>
    </citation>
    <scope>NUCLEOTIDE SEQUENCE</scope>
    <source>
        <strain evidence="2">Duluth1</strain>
        <tissue evidence="2">Whole animal</tissue>
    </source>
</reference>
<organism evidence="2 3">
    <name type="scientific">Dreissena polymorpha</name>
    <name type="common">Zebra mussel</name>
    <name type="synonym">Mytilus polymorpha</name>
    <dbReference type="NCBI Taxonomy" id="45954"/>
    <lineage>
        <taxon>Eukaryota</taxon>
        <taxon>Metazoa</taxon>
        <taxon>Spiralia</taxon>
        <taxon>Lophotrochozoa</taxon>
        <taxon>Mollusca</taxon>
        <taxon>Bivalvia</taxon>
        <taxon>Autobranchia</taxon>
        <taxon>Heteroconchia</taxon>
        <taxon>Euheterodonta</taxon>
        <taxon>Imparidentia</taxon>
        <taxon>Neoheterodontei</taxon>
        <taxon>Myida</taxon>
        <taxon>Dreissenoidea</taxon>
        <taxon>Dreissenidae</taxon>
        <taxon>Dreissena</taxon>
    </lineage>
</organism>
<dbReference type="InterPro" id="IPR056370">
    <property type="entry name" value="Shg-like_Ig-like"/>
</dbReference>
<sequence length="86" mass="9166">MVTVDMCLLETCESGGCSNILHVSDLPNYINANGTSFVGVGTSVVAECVCAATEFSKPVDCSPTHCLNGGRCVKDEWGDVRYVYLL</sequence>
<name>A0A9D4DVI0_DREPO</name>
<protein>
    <recommendedName>
        <fullName evidence="1">DE-cadherin-like Ig-like domain-containing protein</fullName>
    </recommendedName>
</protein>
<evidence type="ECO:0000313" key="3">
    <source>
        <dbReference type="Proteomes" id="UP000828390"/>
    </source>
</evidence>
<dbReference type="Pfam" id="PF24811">
    <property type="entry name" value="Ig_Shg"/>
    <property type="match status" value="1"/>
</dbReference>
<dbReference type="AlphaFoldDB" id="A0A9D4DVI0"/>
<evidence type="ECO:0000313" key="2">
    <source>
        <dbReference type="EMBL" id="KAH3768203.1"/>
    </source>
</evidence>
<reference evidence="2" key="2">
    <citation type="submission" date="2020-11" db="EMBL/GenBank/DDBJ databases">
        <authorList>
            <person name="McCartney M.A."/>
            <person name="Auch B."/>
            <person name="Kono T."/>
            <person name="Mallez S."/>
            <person name="Becker A."/>
            <person name="Gohl D.M."/>
            <person name="Silverstein K.A.T."/>
            <person name="Koren S."/>
            <person name="Bechman K.B."/>
            <person name="Herman A."/>
            <person name="Abrahante J.E."/>
            <person name="Garbe J."/>
        </authorList>
    </citation>
    <scope>NUCLEOTIDE SEQUENCE</scope>
    <source>
        <strain evidence="2">Duluth1</strain>
        <tissue evidence="2">Whole animal</tissue>
    </source>
</reference>
<dbReference type="Proteomes" id="UP000828390">
    <property type="component" value="Unassembled WGS sequence"/>
</dbReference>
<evidence type="ECO:0000259" key="1">
    <source>
        <dbReference type="Pfam" id="PF24811"/>
    </source>
</evidence>
<gene>
    <name evidence="2" type="ORF">DPMN_169415</name>
</gene>
<comment type="caution">
    <text evidence="2">The sequence shown here is derived from an EMBL/GenBank/DDBJ whole genome shotgun (WGS) entry which is preliminary data.</text>
</comment>
<proteinExistence type="predicted"/>
<keyword evidence="3" id="KW-1185">Reference proteome</keyword>
<accession>A0A9D4DVI0</accession>